<name>A0A5E4AAR0_MARMO</name>
<evidence type="ECO:0000256" key="4">
    <source>
        <dbReference type="SAM" id="Coils"/>
    </source>
</evidence>
<keyword evidence="8" id="KW-1185">Reference proteome</keyword>
<dbReference type="GO" id="GO:0005769">
    <property type="term" value="C:early endosome"/>
    <property type="evidence" value="ECO:0007669"/>
    <property type="project" value="TreeGrafter"/>
</dbReference>
<dbReference type="EMBL" id="CABDUW010000036">
    <property type="protein sequence ID" value="VTJ54278.1"/>
    <property type="molecule type" value="Genomic_DNA"/>
</dbReference>
<dbReference type="AlphaFoldDB" id="A0A5E4AAR0"/>
<keyword evidence="3 4" id="KW-0175">Coiled coil</keyword>
<feature type="coiled-coil region" evidence="4">
    <location>
        <begin position="243"/>
        <end position="316"/>
    </location>
</feature>
<evidence type="ECO:0000256" key="1">
    <source>
        <dbReference type="ARBA" id="ARBA00007791"/>
    </source>
</evidence>
<gene>
    <name evidence="6" type="ORF">GHT09_000651</name>
    <name evidence="7" type="ORF">MONAX_5E044060</name>
</gene>
<protein>
    <recommendedName>
        <fullName evidence="2">Endosome-associated-trafficking regulator 1</fullName>
    </recommendedName>
</protein>
<dbReference type="GO" id="GO:0032465">
    <property type="term" value="P:regulation of cytokinesis"/>
    <property type="evidence" value="ECO:0007669"/>
    <property type="project" value="TreeGrafter"/>
</dbReference>
<dbReference type="PANTHER" id="PTHR31259:SF3">
    <property type="entry name" value="ENDOSOME-ASSOCIATED-TRAFFICKING REGULATOR 1"/>
    <property type="match status" value="1"/>
</dbReference>
<comment type="similarity">
    <text evidence="1">Belongs to the ENTR1 family.</text>
</comment>
<dbReference type="EMBL" id="WJEC01000020">
    <property type="protein sequence ID" value="KAF7486959.1"/>
    <property type="molecule type" value="Genomic_DNA"/>
</dbReference>
<dbReference type="GO" id="GO:0005813">
    <property type="term" value="C:centrosome"/>
    <property type="evidence" value="ECO:0007669"/>
    <property type="project" value="TreeGrafter"/>
</dbReference>
<accession>A0A5E4AAR0</accession>
<dbReference type="GO" id="GO:0030496">
    <property type="term" value="C:midbody"/>
    <property type="evidence" value="ECO:0007669"/>
    <property type="project" value="TreeGrafter"/>
</dbReference>
<dbReference type="GO" id="GO:0036064">
    <property type="term" value="C:ciliary basal body"/>
    <property type="evidence" value="ECO:0007669"/>
    <property type="project" value="TreeGrafter"/>
</dbReference>
<dbReference type="Proteomes" id="UP000662637">
    <property type="component" value="Unassembled WGS sequence"/>
</dbReference>
<feature type="region of interest" description="Disordered" evidence="5">
    <location>
        <begin position="321"/>
        <end position="343"/>
    </location>
</feature>
<reference evidence="7 8" key="1">
    <citation type="submission" date="2019-04" db="EMBL/GenBank/DDBJ databases">
        <authorList>
            <person name="Alioto T."/>
            <person name="Alioto T."/>
        </authorList>
    </citation>
    <scope>NUCLEOTIDE SEQUENCE [LARGE SCALE GENOMIC DNA]</scope>
</reference>
<dbReference type="GO" id="GO:0045724">
    <property type="term" value="P:positive regulation of cilium assembly"/>
    <property type="evidence" value="ECO:0007669"/>
    <property type="project" value="TreeGrafter"/>
</dbReference>
<evidence type="ECO:0000256" key="5">
    <source>
        <dbReference type="SAM" id="MobiDB-lite"/>
    </source>
</evidence>
<evidence type="ECO:0000256" key="2">
    <source>
        <dbReference type="ARBA" id="ARBA00016007"/>
    </source>
</evidence>
<reference evidence="6" key="2">
    <citation type="submission" date="2020-08" db="EMBL/GenBank/DDBJ databases">
        <authorList>
            <person name="Shumante A."/>
            <person name="Zimin A.V."/>
            <person name="Puiu D."/>
            <person name="Salzberg S.L."/>
        </authorList>
    </citation>
    <scope>NUCLEOTIDE SEQUENCE</scope>
    <source>
        <strain evidence="6">WC2-LM</strain>
        <tissue evidence="6">Liver</tissue>
    </source>
</reference>
<dbReference type="GO" id="GO:0055037">
    <property type="term" value="C:recycling endosome"/>
    <property type="evidence" value="ECO:0007669"/>
    <property type="project" value="TreeGrafter"/>
</dbReference>
<dbReference type="GO" id="GO:1903566">
    <property type="term" value="P:positive regulation of protein localization to cilium"/>
    <property type="evidence" value="ECO:0007669"/>
    <property type="project" value="TreeGrafter"/>
</dbReference>
<evidence type="ECO:0000313" key="6">
    <source>
        <dbReference type="EMBL" id="KAF7486959.1"/>
    </source>
</evidence>
<dbReference type="Proteomes" id="UP000335636">
    <property type="component" value="Unassembled WGS sequence"/>
</dbReference>
<organism evidence="7 8">
    <name type="scientific">Marmota monax</name>
    <name type="common">Woodchuck</name>
    <dbReference type="NCBI Taxonomy" id="9995"/>
    <lineage>
        <taxon>Eukaryota</taxon>
        <taxon>Metazoa</taxon>
        <taxon>Chordata</taxon>
        <taxon>Craniata</taxon>
        <taxon>Vertebrata</taxon>
        <taxon>Euteleostomi</taxon>
        <taxon>Mammalia</taxon>
        <taxon>Eutheria</taxon>
        <taxon>Euarchontoglires</taxon>
        <taxon>Glires</taxon>
        <taxon>Rodentia</taxon>
        <taxon>Sciuromorpha</taxon>
        <taxon>Sciuridae</taxon>
        <taxon>Xerinae</taxon>
        <taxon>Marmotini</taxon>
        <taxon>Marmota</taxon>
    </lineage>
</organism>
<dbReference type="InterPro" id="IPR026757">
    <property type="entry name" value="ENTR1"/>
</dbReference>
<evidence type="ECO:0000313" key="8">
    <source>
        <dbReference type="Proteomes" id="UP000335636"/>
    </source>
</evidence>
<evidence type="ECO:0000256" key="3">
    <source>
        <dbReference type="ARBA" id="ARBA00023054"/>
    </source>
</evidence>
<dbReference type="PANTHER" id="PTHR31259">
    <property type="entry name" value="ENDOSOME-ASSOCIATED TRAFFICKING REGULATOR 1"/>
    <property type="match status" value="1"/>
</dbReference>
<sequence>MSGYARRPGVPPLSRARSLVVPDAAAFYERRSCLPQLDCERPHGGDLHPHFFGIRPTFMCYVPSPVLASVGDTDDKLEDLEEANPFSFKEFLKTKNLGLTKDDTTNSRIYPKEASRHSLGLDHSSPTPQTVGYGLEYQQPFFEDPTGAGDIVDEEEEDEDSGWNGTYLPSAVEKTHSSRATASTSPCGTYLSFFSTPSELAGPESLPHWTLSDTDSCISLASPAGSPSAEFTIHGESLGDRHLRTLQISYEALKDENSKLRRKLNEVQSFSETQTEMVRTLERKLEAKMIKEESDYHDLESVVQQVEQNLELMTVRKASACGMGGSSREGPAGPEVRQMPSQY</sequence>
<evidence type="ECO:0000313" key="7">
    <source>
        <dbReference type="EMBL" id="VTJ54278.1"/>
    </source>
</evidence>
<proteinExistence type="inferred from homology"/>